<feature type="compositionally biased region" description="Basic and acidic residues" evidence="1">
    <location>
        <begin position="18"/>
        <end position="29"/>
    </location>
</feature>
<feature type="region of interest" description="Disordered" evidence="1">
    <location>
        <begin position="1"/>
        <end position="54"/>
    </location>
</feature>
<evidence type="ECO:0000313" key="3">
    <source>
        <dbReference type="Proteomes" id="UP000018438"/>
    </source>
</evidence>
<accession>N8Y5T7</accession>
<name>N8Y5T7_9GAMM</name>
<evidence type="ECO:0000313" key="2">
    <source>
        <dbReference type="EMBL" id="ENV14685.1"/>
    </source>
</evidence>
<reference evidence="2 3" key="1">
    <citation type="submission" date="2013-02" db="EMBL/GenBank/DDBJ databases">
        <title>The Genome Sequence of Acinetobacter schindleri NIPH 900.</title>
        <authorList>
            <consortium name="The Broad Institute Genome Sequencing Platform"/>
            <consortium name="The Broad Institute Genome Sequencing Center for Infectious Disease"/>
            <person name="Cerqueira G."/>
            <person name="Feldgarden M."/>
            <person name="Courvalin P."/>
            <person name="Perichon B."/>
            <person name="Grillot-Courvalin C."/>
            <person name="Clermont D."/>
            <person name="Rocha E."/>
            <person name="Yoon E.-J."/>
            <person name="Nemec A."/>
            <person name="Walker B."/>
            <person name="Young S.K."/>
            <person name="Zeng Q."/>
            <person name="Gargeya S."/>
            <person name="Fitzgerald M."/>
            <person name="Haas B."/>
            <person name="Abouelleil A."/>
            <person name="Alvarado L."/>
            <person name="Arachchi H.M."/>
            <person name="Berlin A.M."/>
            <person name="Chapman S.B."/>
            <person name="Dewar J."/>
            <person name="Goldberg J."/>
            <person name="Griggs A."/>
            <person name="Gujja S."/>
            <person name="Hansen M."/>
            <person name="Howarth C."/>
            <person name="Imamovic A."/>
            <person name="Larimer J."/>
            <person name="McCowan C."/>
            <person name="Murphy C."/>
            <person name="Neiman D."/>
            <person name="Pearson M."/>
            <person name="Priest M."/>
            <person name="Roberts A."/>
            <person name="Saif S."/>
            <person name="Shea T."/>
            <person name="Sisk P."/>
            <person name="Sykes S."/>
            <person name="Wortman J."/>
            <person name="Nusbaum C."/>
            <person name="Birren B."/>
        </authorList>
    </citation>
    <scope>NUCLEOTIDE SEQUENCE [LARGE SCALE GENOMIC DNA]</scope>
    <source>
        <strain evidence="2 3">NIPH 900</strain>
    </source>
</reference>
<dbReference type="EMBL" id="APPI01000003">
    <property type="protein sequence ID" value="ENV14685.1"/>
    <property type="molecule type" value="Genomic_DNA"/>
</dbReference>
<organism evidence="2 3">
    <name type="scientific">Acinetobacter schindleri NIPH 900</name>
    <dbReference type="NCBI Taxonomy" id="1217675"/>
    <lineage>
        <taxon>Bacteria</taxon>
        <taxon>Pseudomonadati</taxon>
        <taxon>Pseudomonadota</taxon>
        <taxon>Gammaproteobacteria</taxon>
        <taxon>Moraxellales</taxon>
        <taxon>Moraxellaceae</taxon>
        <taxon>Acinetobacter</taxon>
    </lineage>
</organism>
<gene>
    <name evidence="2" type="ORF">F965_00031</name>
</gene>
<dbReference type="PATRIC" id="fig|1217675.3.peg.28"/>
<keyword evidence="3" id="KW-1185">Reference proteome</keyword>
<proteinExistence type="predicted"/>
<evidence type="ECO:0000256" key="1">
    <source>
        <dbReference type="SAM" id="MobiDB-lite"/>
    </source>
</evidence>
<dbReference type="AlphaFoldDB" id="N8Y5T7"/>
<sequence>MTGIATEKPEAPTSRFNKAKEFGQAKNENEVTEAAPAEKRPRLRRKKNTEPTFRENFDLEVSLGKEMRTFLLESRRFRNKREFLTQCLKDGLKKYAGQ</sequence>
<protein>
    <submittedName>
        <fullName evidence="2">Uncharacterized protein</fullName>
    </submittedName>
</protein>
<dbReference type="HOGENOM" id="CLU_2462007_0_0_6"/>
<dbReference type="Proteomes" id="UP000018438">
    <property type="component" value="Unassembled WGS sequence"/>
</dbReference>
<dbReference type="RefSeq" id="WP_004811416.1">
    <property type="nucleotide sequence ID" value="NZ_KB849446.1"/>
</dbReference>
<comment type="caution">
    <text evidence="2">The sequence shown here is derived from an EMBL/GenBank/DDBJ whole genome shotgun (WGS) entry which is preliminary data.</text>
</comment>